<dbReference type="Pfam" id="PF03352">
    <property type="entry name" value="Adenine_glyco"/>
    <property type="match status" value="1"/>
</dbReference>
<dbReference type="InterPro" id="IPR005019">
    <property type="entry name" value="Adenine_glyco"/>
</dbReference>
<dbReference type="InterPro" id="IPR011257">
    <property type="entry name" value="DNA_glycosylase"/>
</dbReference>
<dbReference type="InterPro" id="IPR052891">
    <property type="entry name" value="DNA-3mA_glycosylase"/>
</dbReference>
<dbReference type="SUPFAM" id="SSF48150">
    <property type="entry name" value="DNA-glycosylase"/>
    <property type="match status" value="1"/>
</dbReference>
<comment type="caution">
    <text evidence="1">The sequence shown here is derived from an EMBL/GenBank/DDBJ whole genome shotgun (WGS) entry which is preliminary data.</text>
</comment>
<dbReference type="RefSeq" id="WP_284216562.1">
    <property type="nucleotide sequence ID" value="NZ_BSOT01000005.1"/>
</dbReference>
<dbReference type="GO" id="GO:0006284">
    <property type="term" value="P:base-excision repair"/>
    <property type="evidence" value="ECO:0007669"/>
    <property type="project" value="InterPro"/>
</dbReference>
<evidence type="ECO:0008006" key="3">
    <source>
        <dbReference type="Google" id="ProtNLM"/>
    </source>
</evidence>
<keyword evidence="2" id="KW-1185">Reference proteome</keyword>
<dbReference type="Gene3D" id="1.10.340.30">
    <property type="entry name" value="Hypothetical protein, domain 2"/>
    <property type="match status" value="1"/>
</dbReference>
<dbReference type="Proteomes" id="UP001156601">
    <property type="component" value="Unassembled WGS sequence"/>
</dbReference>
<accession>A0AA37SVQ4</accession>
<reference evidence="1" key="2">
    <citation type="submission" date="2023-01" db="EMBL/GenBank/DDBJ databases">
        <title>Draft genome sequence of Agaribacter marinus strain NBRC 110023.</title>
        <authorList>
            <person name="Sun Q."/>
            <person name="Mori K."/>
        </authorList>
    </citation>
    <scope>NUCLEOTIDE SEQUENCE</scope>
    <source>
        <strain evidence="1">NBRC 110023</strain>
    </source>
</reference>
<organism evidence="1 2">
    <name type="scientific">Agaribacter marinus</name>
    <dbReference type="NCBI Taxonomy" id="1431249"/>
    <lineage>
        <taxon>Bacteria</taxon>
        <taxon>Pseudomonadati</taxon>
        <taxon>Pseudomonadota</taxon>
        <taxon>Gammaproteobacteria</taxon>
        <taxon>Alteromonadales</taxon>
        <taxon>Alteromonadaceae</taxon>
        <taxon>Agaribacter</taxon>
    </lineage>
</organism>
<name>A0AA37SVQ4_9ALTE</name>
<gene>
    <name evidence="1" type="ORF">GCM10007852_11650</name>
</gene>
<dbReference type="AlphaFoldDB" id="A0AA37SVQ4"/>
<reference evidence="1" key="1">
    <citation type="journal article" date="2014" name="Int. J. Syst. Evol. Microbiol.">
        <title>Complete genome sequence of Corynebacterium casei LMG S-19264T (=DSM 44701T), isolated from a smear-ripened cheese.</title>
        <authorList>
            <consortium name="US DOE Joint Genome Institute (JGI-PGF)"/>
            <person name="Walter F."/>
            <person name="Albersmeier A."/>
            <person name="Kalinowski J."/>
            <person name="Ruckert C."/>
        </authorList>
    </citation>
    <scope>NUCLEOTIDE SEQUENCE</scope>
    <source>
        <strain evidence="1">NBRC 110023</strain>
    </source>
</reference>
<dbReference type="EMBL" id="BSOT01000005">
    <property type="protein sequence ID" value="GLR70257.1"/>
    <property type="molecule type" value="Genomic_DNA"/>
</dbReference>
<evidence type="ECO:0000313" key="2">
    <source>
        <dbReference type="Proteomes" id="UP001156601"/>
    </source>
</evidence>
<dbReference type="PANTHER" id="PTHR30037">
    <property type="entry name" value="DNA-3-METHYLADENINE GLYCOSYLASE 1"/>
    <property type="match status" value="1"/>
</dbReference>
<evidence type="ECO:0000313" key="1">
    <source>
        <dbReference type="EMBL" id="GLR70257.1"/>
    </source>
</evidence>
<sequence length="183" mass="20882">MLAEMTKSIFQAGFNWDVIRQRWQAFEDAFWQFDITRCANMSIGDIQQLSNNEHIVKNRAKIESVQKNANMILNVSKHHSSFASMIAYWEEDDFINLLAYLQTHGARLGTKTAQFFLRHIGKDGFLLGEDGIRALKHFGIIKNAPATKTEMQTVQNVFNHWNKETSYGLAKVSAILALSIDNS</sequence>
<dbReference type="GO" id="GO:0008725">
    <property type="term" value="F:DNA-3-methyladenine glycosylase activity"/>
    <property type="evidence" value="ECO:0007669"/>
    <property type="project" value="InterPro"/>
</dbReference>
<protein>
    <recommendedName>
        <fullName evidence="3">DNA-3-methyladenine glycosylase I</fullName>
    </recommendedName>
</protein>
<dbReference type="PANTHER" id="PTHR30037:SF3">
    <property type="entry name" value="BLR0857 PROTEIN"/>
    <property type="match status" value="1"/>
</dbReference>
<proteinExistence type="predicted"/>